<feature type="compositionally biased region" description="Basic residues" evidence="1">
    <location>
        <begin position="18"/>
        <end position="30"/>
    </location>
</feature>
<dbReference type="EMBL" id="GGMS01015283">
    <property type="protein sequence ID" value="MBY84486.1"/>
    <property type="molecule type" value="Transcribed_RNA"/>
</dbReference>
<reference evidence="2" key="1">
    <citation type="submission" date="2018-04" db="EMBL/GenBank/DDBJ databases">
        <title>Transcriptome assembly of Sipha flava.</title>
        <authorList>
            <person name="Scully E.D."/>
            <person name="Geib S.M."/>
            <person name="Palmer N.A."/>
            <person name="Koch K."/>
            <person name="Bradshaw J."/>
            <person name="Heng-Moss T."/>
            <person name="Sarath G."/>
        </authorList>
    </citation>
    <scope>NUCLEOTIDE SEQUENCE</scope>
</reference>
<gene>
    <name evidence="2" type="ORF">g.113142</name>
</gene>
<protein>
    <submittedName>
        <fullName evidence="2">Uncharacterized protein</fullName>
    </submittedName>
</protein>
<evidence type="ECO:0000313" key="2">
    <source>
        <dbReference type="EMBL" id="MBY84486.1"/>
    </source>
</evidence>
<organism evidence="2">
    <name type="scientific">Sipha flava</name>
    <name type="common">yellow sugarcane aphid</name>
    <dbReference type="NCBI Taxonomy" id="143950"/>
    <lineage>
        <taxon>Eukaryota</taxon>
        <taxon>Metazoa</taxon>
        <taxon>Ecdysozoa</taxon>
        <taxon>Arthropoda</taxon>
        <taxon>Hexapoda</taxon>
        <taxon>Insecta</taxon>
        <taxon>Pterygota</taxon>
        <taxon>Neoptera</taxon>
        <taxon>Paraneoptera</taxon>
        <taxon>Hemiptera</taxon>
        <taxon>Sternorrhyncha</taxon>
        <taxon>Aphidomorpha</taxon>
        <taxon>Aphidoidea</taxon>
        <taxon>Aphididae</taxon>
        <taxon>Sipha</taxon>
    </lineage>
</organism>
<evidence type="ECO:0000256" key="1">
    <source>
        <dbReference type="SAM" id="MobiDB-lite"/>
    </source>
</evidence>
<sequence length="102" mass="11293">MTVYGTVFTDVNTHTHARAHTHTHTHTHKLLLRDTVDDGGDVRPDKTTAPSRRLHPSANAAVAVTRAQSPPLPPSCDSCCYLHRRRKSDTRNGVTGKKYVKP</sequence>
<feature type="region of interest" description="Disordered" evidence="1">
    <location>
        <begin position="18"/>
        <end position="52"/>
    </location>
</feature>
<dbReference type="AlphaFoldDB" id="A0A2S2R3A2"/>
<proteinExistence type="predicted"/>
<accession>A0A2S2R3A2</accession>
<feature type="compositionally biased region" description="Basic and acidic residues" evidence="1">
    <location>
        <begin position="31"/>
        <end position="46"/>
    </location>
</feature>
<name>A0A2S2R3A2_9HEMI</name>